<evidence type="ECO:0000256" key="1">
    <source>
        <dbReference type="ARBA" id="ARBA00010996"/>
    </source>
</evidence>
<evidence type="ECO:0000256" key="4">
    <source>
        <dbReference type="SAM" id="Phobius"/>
    </source>
</evidence>
<feature type="transmembrane region" description="Helical" evidence="4">
    <location>
        <begin position="12"/>
        <end position="33"/>
    </location>
</feature>
<dbReference type="PANTHER" id="PTHR12151">
    <property type="entry name" value="ELECTRON TRANSPORT PROTIN SCO1/SENC FAMILY MEMBER"/>
    <property type="match status" value="1"/>
</dbReference>
<dbReference type="RefSeq" id="WP_121875516.1">
    <property type="nucleotide sequence ID" value="NZ_REFJ01000001.1"/>
</dbReference>
<dbReference type="InterPro" id="IPR036249">
    <property type="entry name" value="Thioredoxin-like_sf"/>
</dbReference>
<dbReference type="Pfam" id="PF02630">
    <property type="entry name" value="SCO1-SenC"/>
    <property type="match status" value="1"/>
</dbReference>
<dbReference type="EMBL" id="REFJ01000001">
    <property type="protein sequence ID" value="RMA82169.1"/>
    <property type="molecule type" value="Genomic_DNA"/>
</dbReference>
<feature type="disulfide bond" description="Redox-active" evidence="3">
    <location>
        <begin position="92"/>
        <end position="96"/>
    </location>
</feature>
<keyword evidence="6" id="KW-1185">Reference proteome</keyword>
<keyword evidence="4" id="KW-0472">Membrane</keyword>
<dbReference type="Gene3D" id="3.40.30.10">
    <property type="entry name" value="Glutaredoxin"/>
    <property type="match status" value="1"/>
</dbReference>
<protein>
    <submittedName>
        <fullName evidence="5">Protein SCO1/2</fullName>
    </submittedName>
</protein>
<keyword evidence="4" id="KW-0812">Transmembrane</keyword>
<dbReference type="GO" id="GO:0046872">
    <property type="term" value="F:metal ion binding"/>
    <property type="evidence" value="ECO:0007669"/>
    <property type="project" value="UniProtKB-KW"/>
</dbReference>
<comment type="caution">
    <text evidence="5">The sequence shown here is derived from an EMBL/GenBank/DDBJ whole genome shotgun (WGS) entry which is preliminary data.</text>
</comment>
<keyword evidence="3" id="KW-1015">Disulfide bond</keyword>
<evidence type="ECO:0000313" key="5">
    <source>
        <dbReference type="EMBL" id="RMA82169.1"/>
    </source>
</evidence>
<evidence type="ECO:0000256" key="2">
    <source>
        <dbReference type="PIRSR" id="PIRSR603782-1"/>
    </source>
</evidence>
<sequence>MTAAVTSQQSKGIKWTLALTVGFSLLMLIGFLWKFTQPRVLSTPELRANNAFVFETARIPRPFQLLDESGAPADNSIFEGKWTLAFFGFVNCPDICPSAMAQMRDMKAMLENQGRAENVQFMLVSVDPDRDSAEILGPYVRFFDEDFRGLTGEYLQVKQLAADFNVAFNKVYADESYYSVDHSGNIALINPYGHYQGFFKPPFLPSQLVLTFNSIRQSWRG</sequence>
<keyword evidence="2" id="KW-0479">Metal-binding</keyword>
<dbReference type="Proteomes" id="UP000267187">
    <property type="component" value="Unassembled WGS sequence"/>
</dbReference>
<dbReference type="PANTHER" id="PTHR12151:SF25">
    <property type="entry name" value="LINALOOL DEHYDRATASE_ISOMERASE DOMAIN-CONTAINING PROTEIN"/>
    <property type="match status" value="1"/>
</dbReference>
<dbReference type="SUPFAM" id="SSF52833">
    <property type="entry name" value="Thioredoxin-like"/>
    <property type="match status" value="1"/>
</dbReference>
<comment type="similarity">
    <text evidence="1">Belongs to the SCO1/2 family.</text>
</comment>
<dbReference type="AlphaFoldDB" id="A0A3M0AEQ9"/>
<reference evidence="5 6" key="1">
    <citation type="submission" date="2018-10" db="EMBL/GenBank/DDBJ databases">
        <title>Genomic Encyclopedia of Type Strains, Phase IV (KMG-IV): sequencing the most valuable type-strain genomes for metagenomic binning, comparative biology and taxonomic classification.</title>
        <authorList>
            <person name="Goeker M."/>
        </authorList>
    </citation>
    <scope>NUCLEOTIDE SEQUENCE [LARGE SCALE GENOMIC DNA]</scope>
    <source>
        <strain evidence="5 6">DSM 25080</strain>
    </source>
</reference>
<feature type="binding site" evidence="2">
    <location>
        <position position="96"/>
    </location>
    <ligand>
        <name>Cu cation</name>
        <dbReference type="ChEBI" id="CHEBI:23378"/>
    </ligand>
</feature>
<feature type="binding site" evidence="2">
    <location>
        <position position="182"/>
    </location>
    <ligand>
        <name>Cu cation</name>
        <dbReference type="ChEBI" id="CHEBI:23378"/>
    </ligand>
</feature>
<dbReference type="CDD" id="cd02968">
    <property type="entry name" value="SCO"/>
    <property type="match status" value="1"/>
</dbReference>
<evidence type="ECO:0000313" key="6">
    <source>
        <dbReference type="Proteomes" id="UP000267187"/>
    </source>
</evidence>
<organism evidence="5 6">
    <name type="scientific">Umboniibacter marinipuniceus</name>
    <dbReference type="NCBI Taxonomy" id="569599"/>
    <lineage>
        <taxon>Bacteria</taxon>
        <taxon>Pseudomonadati</taxon>
        <taxon>Pseudomonadota</taxon>
        <taxon>Gammaproteobacteria</taxon>
        <taxon>Cellvibrionales</taxon>
        <taxon>Cellvibrionaceae</taxon>
        <taxon>Umboniibacter</taxon>
    </lineage>
</organism>
<gene>
    <name evidence="5" type="ORF">DFR27_0116</name>
</gene>
<feature type="binding site" evidence="2">
    <location>
        <position position="92"/>
    </location>
    <ligand>
        <name>Cu cation</name>
        <dbReference type="ChEBI" id="CHEBI:23378"/>
    </ligand>
</feature>
<accession>A0A3M0AEQ9</accession>
<name>A0A3M0AEQ9_9GAMM</name>
<keyword evidence="2" id="KW-0186">Copper</keyword>
<evidence type="ECO:0000256" key="3">
    <source>
        <dbReference type="PIRSR" id="PIRSR603782-2"/>
    </source>
</evidence>
<dbReference type="InterPro" id="IPR003782">
    <property type="entry name" value="SCO1/SenC"/>
</dbReference>
<keyword evidence="4" id="KW-1133">Transmembrane helix</keyword>
<proteinExistence type="inferred from homology"/>
<dbReference type="OrthoDB" id="9790194at2"/>